<feature type="compositionally biased region" description="Acidic residues" evidence="4">
    <location>
        <begin position="145"/>
        <end position="159"/>
    </location>
</feature>
<dbReference type="InterPro" id="IPR000424">
    <property type="entry name" value="Primosome_PriB/ssb"/>
</dbReference>
<reference evidence="5 6" key="1">
    <citation type="submission" date="2022-11" db="EMBL/GenBank/DDBJ databases">
        <title>The characterization of three novel Bacteroidetes species and genomic analysis of their roles in tidal elemental geochemical cycles.</title>
        <authorList>
            <person name="Ma K."/>
        </authorList>
    </citation>
    <scope>NUCLEOTIDE SEQUENCE [LARGE SCALE GENOMIC DNA]</scope>
    <source>
        <strain evidence="5 6">M17</strain>
    </source>
</reference>
<evidence type="ECO:0000313" key="5">
    <source>
        <dbReference type="EMBL" id="MCX2744883.1"/>
    </source>
</evidence>
<comment type="caution">
    <text evidence="5">The sequence shown here is derived from an EMBL/GenBank/DDBJ whole genome shotgun (WGS) entry which is preliminary data.</text>
</comment>
<dbReference type="InterPro" id="IPR011344">
    <property type="entry name" value="ssDNA-bd"/>
</dbReference>
<dbReference type="PANTHER" id="PTHR10302:SF27">
    <property type="entry name" value="SINGLE-STRANDED DNA-BINDING PROTEIN"/>
    <property type="match status" value="1"/>
</dbReference>
<dbReference type="Pfam" id="PF00436">
    <property type="entry name" value="SSB"/>
    <property type="match status" value="1"/>
</dbReference>
<dbReference type="Proteomes" id="UP001209885">
    <property type="component" value="Unassembled WGS sequence"/>
</dbReference>
<proteinExistence type="inferred from homology"/>
<dbReference type="PROSITE" id="PS50935">
    <property type="entry name" value="SSB"/>
    <property type="match status" value="1"/>
</dbReference>
<keyword evidence="6" id="KW-1185">Reference proteome</keyword>
<comment type="subunit">
    <text evidence="2">Homotetramer.</text>
</comment>
<accession>A0ABT3RU53</accession>
<evidence type="ECO:0000256" key="3">
    <source>
        <dbReference type="PIRNR" id="PIRNR002070"/>
    </source>
</evidence>
<feature type="region of interest" description="Disordered" evidence="4">
    <location>
        <begin position="107"/>
        <end position="159"/>
    </location>
</feature>
<dbReference type="SUPFAM" id="SSF50249">
    <property type="entry name" value="Nucleic acid-binding proteins"/>
    <property type="match status" value="1"/>
</dbReference>
<dbReference type="InterPro" id="IPR012340">
    <property type="entry name" value="NA-bd_OB-fold"/>
</dbReference>
<name>A0ABT3RU53_9BACT</name>
<sequence>MSGVNKVILVGNLGKDPEVRHLDNGRAVANFPLATSEVYKNRQTNERVTNTEWHNVVLWSPLAEVAERFLKKGSQVYIEGKITTRSYDDKEGNKRYITEIVGREMTLLGSRDDSGNSGMNQNQGSTSQSSSQNSSSSGYSSDAVSIDDDSNDEMDDLPF</sequence>
<dbReference type="PIRSF" id="PIRSF002070">
    <property type="entry name" value="SSB"/>
    <property type="match status" value="1"/>
</dbReference>
<gene>
    <name evidence="5" type="primary">ssb</name>
    <name evidence="5" type="ORF">OO013_13455</name>
</gene>
<keyword evidence="1 2" id="KW-0238">DNA-binding</keyword>
<organism evidence="5 6">
    <name type="scientific">Mangrovivirga halotolerans</name>
    <dbReference type="NCBI Taxonomy" id="2993936"/>
    <lineage>
        <taxon>Bacteria</taxon>
        <taxon>Pseudomonadati</taxon>
        <taxon>Bacteroidota</taxon>
        <taxon>Cytophagia</taxon>
        <taxon>Cytophagales</taxon>
        <taxon>Mangrovivirgaceae</taxon>
        <taxon>Mangrovivirga</taxon>
    </lineage>
</organism>
<protein>
    <recommendedName>
        <fullName evidence="2 3">Single-stranded DNA-binding protein</fullName>
        <shortName evidence="2">SSB</shortName>
    </recommendedName>
</protein>
<dbReference type="PANTHER" id="PTHR10302">
    <property type="entry name" value="SINGLE-STRANDED DNA-BINDING PROTEIN"/>
    <property type="match status" value="1"/>
</dbReference>
<dbReference type="CDD" id="cd04496">
    <property type="entry name" value="SSB_OBF"/>
    <property type="match status" value="1"/>
</dbReference>
<dbReference type="RefSeq" id="WP_266057403.1">
    <property type="nucleotide sequence ID" value="NZ_JAPFQN010000006.1"/>
</dbReference>
<evidence type="ECO:0000313" key="6">
    <source>
        <dbReference type="Proteomes" id="UP001209885"/>
    </source>
</evidence>
<dbReference type="NCBIfam" id="TIGR00621">
    <property type="entry name" value="ssb"/>
    <property type="match status" value="1"/>
</dbReference>
<feature type="compositionally biased region" description="Low complexity" evidence="4">
    <location>
        <begin position="115"/>
        <end position="141"/>
    </location>
</feature>
<evidence type="ECO:0000256" key="4">
    <source>
        <dbReference type="SAM" id="MobiDB-lite"/>
    </source>
</evidence>
<evidence type="ECO:0000256" key="2">
    <source>
        <dbReference type="HAMAP-Rule" id="MF_00984"/>
    </source>
</evidence>
<dbReference type="EMBL" id="JAPFQN010000006">
    <property type="protein sequence ID" value="MCX2744883.1"/>
    <property type="molecule type" value="Genomic_DNA"/>
</dbReference>
<comment type="caution">
    <text evidence="2">Lacks conserved residue(s) required for the propagation of feature annotation.</text>
</comment>
<dbReference type="HAMAP" id="MF_00984">
    <property type="entry name" value="SSB"/>
    <property type="match status" value="1"/>
</dbReference>
<dbReference type="Gene3D" id="2.40.50.140">
    <property type="entry name" value="Nucleic acid-binding proteins"/>
    <property type="match status" value="1"/>
</dbReference>
<evidence type="ECO:0000256" key="1">
    <source>
        <dbReference type="ARBA" id="ARBA00023125"/>
    </source>
</evidence>
<dbReference type="GO" id="GO:0003677">
    <property type="term" value="F:DNA binding"/>
    <property type="evidence" value="ECO:0007669"/>
    <property type="project" value="UniProtKB-KW"/>
</dbReference>